<proteinExistence type="predicted"/>
<feature type="region of interest" description="Disordered" evidence="1">
    <location>
        <begin position="115"/>
        <end position="135"/>
    </location>
</feature>
<feature type="domain" description="Quinohemoprotein amine dehydrogenase alpha subunit" evidence="2">
    <location>
        <begin position="33"/>
        <end position="101"/>
    </location>
</feature>
<protein>
    <recommendedName>
        <fullName evidence="2">Quinohemoprotein amine dehydrogenase alpha subunit domain-containing protein</fullName>
    </recommendedName>
</protein>
<evidence type="ECO:0000256" key="1">
    <source>
        <dbReference type="SAM" id="MobiDB-lite"/>
    </source>
</evidence>
<evidence type="ECO:0000259" key="2">
    <source>
        <dbReference type="Pfam" id="PF09099"/>
    </source>
</evidence>
<evidence type="ECO:0000313" key="3">
    <source>
        <dbReference type="EMBL" id="GAF99152.1"/>
    </source>
</evidence>
<dbReference type="AlphaFoldDB" id="X0UFH2"/>
<dbReference type="Gene3D" id="2.60.40.10">
    <property type="entry name" value="Immunoglobulins"/>
    <property type="match status" value="1"/>
</dbReference>
<comment type="caution">
    <text evidence="3">The sequence shown here is derived from an EMBL/GenBank/DDBJ whole genome shotgun (WGS) entry which is preliminary data.</text>
</comment>
<dbReference type="SUPFAM" id="SSF81296">
    <property type="entry name" value="E set domains"/>
    <property type="match status" value="1"/>
</dbReference>
<accession>X0UFH2</accession>
<dbReference type="Pfam" id="PF09099">
    <property type="entry name" value="Qn_am_d_aIII"/>
    <property type="match status" value="1"/>
</dbReference>
<gene>
    <name evidence="3" type="ORF">S01H1_22129</name>
</gene>
<sequence>MIRCRKKEVSALFLVMAFSVLLFALPTPVSAAVDSVSPSQGNHGETLDVVIRGSPFTGATNVSFGSGIDVNSFTVNSITNITANITIHTDAIPGPRDVSVTTPGGTDTLVDGFTVPSRPPSQPINSSPANGATGVSVTPILESSAFSDPDTGDTHGASQWQIREATAPDDYSVTVFDSGTDTSNLVQITLSPGTL</sequence>
<feature type="non-terminal residue" evidence="3">
    <location>
        <position position="195"/>
    </location>
</feature>
<feature type="compositionally biased region" description="Polar residues" evidence="1">
    <location>
        <begin position="123"/>
        <end position="135"/>
    </location>
</feature>
<dbReference type="InterPro" id="IPR015183">
    <property type="entry name" value="QH-AmDH_asu_dom_III"/>
</dbReference>
<dbReference type="EMBL" id="BARS01012422">
    <property type="protein sequence ID" value="GAF99152.1"/>
    <property type="molecule type" value="Genomic_DNA"/>
</dbReference>
<reference evidence="3" key="1">
    <citation type="journal article" date="2014" name="Front. Microbiol.">
        <title>High frequency of phylogenetically diverse reductive dehalogenase-homologous genes in deep subseafloor sedimentary metagenomes.</title>
        <authorList>
            <person name="Kawai M."/>
            <person name="Futagami T."/>
            <person name="Toyoda A."/>
            <person name="Takaki Y."/>
            <person name="Nishi S."/>
            <person name="Hori S."/>
            <person name="Arai W."/>
            <person name="Tsubouchi T."/>
            <person name="Morono Y."/>
            <person name="Uchiyama I."/>
            <person name="Ito T."/>
            <person name="Fujiyama A."/>
            <person name="Inagaki F."/>
            <person name="Takami H."/>
        </authorList>
    </citation>
    <scope>NUCLEOTIDE SEQUENCE</scope>
    <source>
        <strain evidence="3">Expedition CK06-06</strain>
    </source>
</reference>
<dbReference type="InterPro" id="IPR013783">
    <property type="entry name" value="Ig-like_fold"/>
</dbReference>
<dbReference type="InterPro" id="IPR014756">
    <property type="entry name" value="Ig_E-set"/>
</dbReference>
<organism evidence="3">
    <name type="scientific">marine sediment metagenome</name>
    <dbReference type="NCBI Taxonomy" id="412755"/>
    <lineage>
        <taxon>unclassified sequences</taxon>
        <taxon>metagenomes</taxon>
        <taxon>ecological metagenomes</taxon>
    </lineage>
</organism>
<name>X0UFH2_9ZZZZ</name>